<proteinExistence type="predicted"/>
<sequence>MPYKIINWKKWQSRSDRSRNPWVKLWKDLLKSDDFFDLPENIRWQWPCLLLLAQNLTGVINKTDKQIARQFNIESFDAKPFIPRLLEVVENGNHVVNKKNHVVFPSVSVSVSNKEEKGSRRLRSDYPEDFIGFWEICPKTGSKKRAAAQWAKAGSKKRADMVVAMVAQTKWRAAWEEADPDHFVPSWKDMERWIRDDRYTDVLDQPVVKPQSFPAELHRYGDRPGKDASDAEMAEWLGVSECDYVAEKERMNRDNG</sequence>
<gene>
    <name evidence="1" type="ORF">LCGC14_1318560</name>
</gene>
<accession>A0A0F9NMH6</accession>
<dbReference type="AlphaFoldDB" id="A0A0F9NMH6"/>
<evidence type="ECO:0000313" key="1">
    <source>
        <dbReference type="EMBL" id="KKM82537.1"/>
    </source>
</evidence>
<reference evidence="1" key="1">
    <citation type="journal article" date="2015" name="Nature">
        <title>Complex archaea that bridge the gap between prokaryotes and eukaryotes.</title>
        <authorList>
            <person name="Spang A."/>
            <person name="Saw J.H."/>
            <person name="Jorgensen S.L."/>
            <person name="Zaremba-Niedzwiedzka K."/>
            <person name="Martijn J."/>
            <person name="Lind A.E."/>
            <person name="van Eijk R."/>
            <person name="Schleper C."/>
            <person name="Guy L."/>
            <person name="Ettema T.J."/>
        </authorList>
    </citation>
    <scope>NUCLEOTIDE SEQUENCE</scope>
</reference>
<comment type="caution">
    <text evidence="1">The sequence shown here is derived from an EMBL/GenBank/DDBJ whole genome shotgun (WGS) entry which is preliminary data.</text>
</comment>
<protein>
    <submittedName>
        <fullName evidence="1">Uncharacterized protein</fullName>
    </submittedName>
</protein>
<name>A0A0F9NMH6_9ZZZZ</name>
<organism evidence="1">
    <name type="scientific">marine sediment metagenome</name>
    <dbReference type="NCBI Taxonomy" id="412755"/>
    <lineage>
        <taxon>unclassified sequences</taxon>
        <taxon>metagenomes</taxon>
        <taxon>ecological metagenomes</taxon>
    </lineage>
</organism>
<dbReference type="EMBL" id="LAZR01007848">
    <property type="protein sequence ID" value="KKM82537.1"/>
    <property type="molecule type" value="Genomic_DNA"/>
</dbReference>